<dbReference type="Proteomes" id="UP000322530">
    <property type="component" value="Unassembled WGS sequence"/>
</dbReference>
<proteinExistence type="predicted"/>
<sequence length="179" mass="20994">MLADMLILAALLSRPMHGYEIKKAYDQTLGGLVTLHHNQLYPALRRFEAIGAVRREAIEQQGKPDRHIYHLTDHGLAELREMLRDFPHAIARNDMEFYVRFALFGFLEPEDRVKILQTRIQVLQPRFQDQGRYQKYLDSPIVGKVQPYVEKLNTFNDQQICAELEWLAQMIEQVQFNAL</sequence>
<name>A0A5A5T9E5_9CHLR</name>
<accession>A0A5A5T9E5</accession>
<dbReference type="PANTHER" id="PTHR43252:SF6">
    <property type="entry name" value="NEGATIVE TRANSCRIPTION REGULATOR PADR"/>
    <property type="match status" value="1"/>
</dbReference>
<dbReference type="InterPro" id="IPR036390">
    <property type="entry name" value="WH_DNA-bd_sf"/>
</dbReference>
<evidence type="ECO:0000259" key="1">
    <source>
        <dbReference type="Pfam" id="PF03551"/>
    </source>
</evidence>
<keyword evidence="3" id="KW-1185">Reference proteome</keyword>
<dbReference type="Gene3D" id="1.10.10.10">
    <property type="entry name" value="Winged helix-like DNA-binding domain superfamily/Winged helix DNA-binding domain"/>
    <property type="match status" value="1"/>
</dbReference>
<dbReference type="RefSeq" id="WP_172631951.1">
    <property type="nucleotide sequence ID" value="NZ_BIXY01000017.1"/>
</dbReference>
<reference evidence="2 3" key="1">
    <citation type="submission" date="2019-01" db="EMBL/GenBank/DDBJ databases">
        <title>Draft genome sequence of Dictyobacter sp. Uno17.</title>
        <authorList>
            <person name="Wang C.M."/>
            <person name="Zheng Y."/>
            <person name="Sakai Y."/>
            <person name="Abe K."/>
            <person name="Yokota A."/>
            <person name="Yabe S."/>
        </authorList>
    </citation>
    <scope>NUCLEOTIDE SEQUENCE [LARGE SCALE GENOMIC DNA]</scope>
    <source>
        <strain evidence="2 3">Uno17</strain>
    </source>
</reference>
<dbReference type="Pfam" id="PF03551">
    <property type="entry name" value="PadR"/>
    <property type="match status" value="1"/>
</dbReference>
<dbReference type="AlphaFoldDB" id="A0A5A5T9E5"/>
<feature type="domain" description="Transcription regulator PadR N-terminal" evidence="1">
    <location>
        <begin position="7"/>
        <end position="81"/>
    </location>
</feature>
<comment type="caution">
    <text evidence="2">The sequence shown here is derived from an EMBL/GenBank/DDBJ whole genome shotgun (WGS) entry which is preliminary data.</text>
</comment>
<dbReference type="EMBL" id="BIXY01000017">
    <property type="protein sequence ID" value="GCF08008.1"/>
    <property type="molecule type" value="Genomic_DNA"/>
</dbReference>
<dbReference type="InterPro" id="IPR036388">
    <property type="entry name" value="WH-like_DNA-bd_sf"/>
</dbReference>
<dbReference type="InterPro" id="IPR005149">
    <property type="entry name" value="Tscrpt_reg_PadR_N"/>
</dbReference>
<organism evidence="2 3">
    <name type="scientific">Dictyobacter arantiisoli</name>
    <dbReference type="NCBI Taxonomy" id="2014874"/>
    <lineage>
        <taxon>Bacteria</taxon>
        <taxon>Bacillati</taxon>
        <taxon>Chloroflexota</taxon>
        <taxon>Ktedonobacteria</taxon>
        <taxon>Ktedonobacterales</taxon>
        <taxon>Dictyobacteraceae</taxon>
        <taxon>Dictyobacter</taxon>
    </lineage>
</organism>
<evidence type="ECO:0000313" key="2">
    <source>
        <dbReference type="EMBL" id="GCF08008.1"/>
    </source>
</evidence>
<evidence type="ECO:0000313" key="3">
    <source>
        <dbReference type="Proteomes" id="UP000322530"/>
    </source>
</evidence>
<protein>
    <submittedName>
        <fullName evidence="2">PadR family transcriptional regulator</fullName>
    </submittedName>
</protein>
<gene>
    <name evidence="2" type="ORF">KDI_15720</name>
</gene>
<dbReference type="SUPFAM" id="SSF46785">
    <property type="entry name" value="Winged helix' DNA-binding domain"/>
    <property type="match status" value="1"/>
</dbReference>
<dbReference type="PANTHER" id="PTHR43252">
    <property type="entry name" value="TRANSCRIPTIONAL REGULATOR YQJI"/>
    <property type="match status" value="1"/>
</dbReference>